<dbReference type="PROSITE" id="PS50851">
    <property type="entry name" value="CHEW"/>
    <property type="match status" value="2"/>
</dbReference>
<dbReference type="Gene3D" id="2.40.50.180">
    <property type="entry name" value="CheA-289, Domain 4"/>
    <property type="match status" value="2"/>
</dbReference>
<dbReference type="PANTHER" id="PTHR22617:SF23">
    <property type="entry name" value="CHEMOTAXIS PROTEIN CHEW"/>
    <property type="match status" value="1"/>
</dbReference>
<dbReference type="PANTHER" id="PTHR22617">
    <property type="entry name" value="CHEMOTAXIS SENSOR HISTIDINE KINASE-RELATED"/>
    <property type="match status" value="1"/>
</dbReference>
<sequence length="523" mass="54676">MTTPEAPRGDVVYGLLRLAGTDVALPLSALREVVPCPAELAGLPAAAPGLLGAIELRRLVLPVLDLQVVTGRGEARRPDQVVVVVASDDRVLGLLADQVQGICEVPADTLVAAHAEGGGLLFSHTFRHPETGRAYSVLDAAAVLRLPGVPTVTDVTRAAAPVRDGGPLAGRRTLTVLRCGGYRLAIDAAHVHTTIPTPDLRASVLTSPTCPGTVVFDDREVPVVDPLVLLGLGELARADTGAGLVLDLGTGYVVLALSELLELAQVGPDDVLPTPSFALPRPDLLAGVVEVTGVGDCLVLDGDALLVDPQLSAFAAVNTALETTRSGDDAAVTAAAAAAGGAPSYLTYSIGLDLASRLDQVSEILPYPDTLTRTSVPGLLGLVTHRRAVVPVLCLSTLLGRAQREVGPSTCLLLVEVDDEVVGFAVDALRSIAPLTWTDADQAVRGEAGDRGPRSARPRWCGSGRRAGCCPTWTCAPWPDGSAHRRCRPRARRPTSSRPSEANPRTRPRRWGTAGTRTRERAR</sequence>
<name>A0A562IXC8_9ACTN</name>
<feature type="compositionally biased region" description="Basic residues" evidence="1">
    <location>
        <begin position="484"/>
        <end position="495"/>
    </location>
</feature>
<dbReference type="GO" id="GO:0007165">
    <property type="term" value="P:signal transduction"/>
    <property type="evidence" value="ECO:0007669"/>
    <property type="project" value="InterPro"/>
</dbReference>
<dbReference type="Proteomes" id="UP000321490">
    <property type="component" value="Unassembled WGS sequence"/>
</dbReference>
<dbReference type="InterPro" id="IPR036061">
    <property type="entry name" value="CheW-like_dom_sf"/>
</dbReference>
<dbReference type="SMART" id="SM00260">
    <property type="entry name" value="CheW"/>
    <property type="match status" value="1"/>
</dbReference>
<feature type="domain" description="CheW-like" evidence="2">
    <location>
        <begin position="171"/>
        <end position="311"/>
    </location>
</feature>
<dbReference type="GO" id="GO:0006935">
    <property type="term" value="P:chemotaxis"/>
    <property type="evidence" value="ECO:0007669"/>
    <property type="project" value="InterPro"/>
</dbReference>
<comment type="caution">
    <text evidence="3">The sequence shown here is derived from an EMBL/GenBank/DDBJ whole genome shotgun (WGS) entry which is preliminary data.</text>
</comment>
<dbReference type="AlphaFoldDB" id="A0A562IXC8"/>
<protein>
    <submittedName>
        <fullName evidence="3">Purine-binding chemotaxis protein CheW</fullName>
    </submittedName>
</protein>
<proteinExistence type="predicted"/>
<keyword evidence="4" id="KW-1185">Reference proteome</keyword>
<accession>A0A562IXC8</accession>
<dbReference type="InterPro" id="IPR039315">
    <property type="entry name" value="CheW"/>
</dbReference>
<feature type="region of interest" description="Disordered" evidence="1">
    <location>
        <begin position="481"/>
        <end position="523"/>
    </location>
</feature>
<gene>
    <name evidence="3" type="ORF">JD78_03810</name>
</gene>
<evidence type="ECO:0000256" key="1">
    <source>
        <dbReference type="SAM" id="MobiDB-lite"/>
    </source>
</evidence>
<dbReference type="GO" id="GO:0005829">
    <property type="term" value="C:cytosol"/>
    <property type="evidence" value="ECO:0007669"/>
    <property type="project" value="TreeGrafter"/>
</dbReference>
<reference evidence="3 4" key="1">
    <citation type="submission" date="2019-07" db="EMBL/GenBank/DDBJ databases">
        <title>R&amp;d 2014.</title>
        <authorList>
            <person name="Klenk H.-P."/>
        </authorList>
    </citation>
    <scope>NUCLEOTIDE SEQUENCE [LARGE SCALE GENOMIC DNA]</scope>
    <source>
        <strain evidence="3 4">DSM 45764</strain>
    </source>
</reference>
<feature type="domain" description="CheW-like" evidence="2">
    <location>
        <begin position="10"/>
        <end position="149"/>
    </location>
</feature>
<dbReference type="RefSeq" id="WP_166521304.1">
    <property type="nucleotide sequence ID" value="NZ_VLKF01000001.1"/>
</dbReference>
<evidence type="ECO:0000259" key="2">
    <source>
        <dbReference type="PROSITE" id="PS50851"/>
    </source>
</evidence>
<dbReference type="InterPro" id="IPR002545">
    <property type="entry name" value="CheW-lke_dom"/>
</dbReference>
<evidence type="ECO:0000313" key="3">
    <source>
        <dbReference type="EMBL" id="TWH75255.1"/>
    </source>
</evidence>
<organism evidence="3 4">
    <name type="scientific">Modestobacter roseus</name>
    <dbReference type="NCBI Taxonomy" id="1181884"/>
    <lineage>
        <taxon>Bacteria</taxon>
        <taxon>Bacillati</taxon>
        <taxon>Actinomycetota</taxon>
        <taxon>Actinomycetes</taxon>
        <taxon>Geodermatophilales</taxon>
        <taxon>Geodermatophilaceae</taxon>
        <taxon>Modestobacter</taxon>
    </lineage>
</organism>
<evidence type="ECO:0000313" key="4">
    <source>
        <dbReference type="Proteomes" id="UP000321490"/>
    </source>
</evidence>
<dbReference type="EMBL" id="VLKF01000001">
    <property type="protein sequence ID" value="TWH75255.1"/>
    <property type="molecule type" value="Genomic_DNA"/>
</dbReference>
<dbReference type="SUPFAM" id="SSF50341">
    <property type="entry name" value="CheW-like"/>
    <property type="match status" value="3"/>
</dbReference>
<dbReference type="Pfam" id="PF01584">
    <property type="entry name" value="CheW"/>
    <property type="match status" value="3"/>
</dbReference>